<dbReference type="SUPFAM" id="SSF88713">
    <property type="entry name" value="Glycoside hydrolase/deacetylase"/>
    <property type="match status" value="1"/>
</dbReference>
<proteinExistence type="predicted"/>
<comment type="caution">
    <text evidence="1">The sequence shown here is derived from an EMBL/GenBank/DDBJ whole genome shotgun (WGS) entry which is preliminary data.</text>
</comment>
<accession>S0FRG3</accession>
<sequence length="328" mass="38330">MALKPLLSKINFLLSRSPKVETCPDPSRFIPQGYKTVLLISADFELAWAWQYAKRNPDPLVHAREMAHIERKNIPQIVKFCEDFDIPITWATVGHLFLEKCSRENGSAHPGIPRLRPFENDYWRFEGDDWFEHDPCTDYRQAPEWYCPDLIEQIVSSPVAHEIGCHTFSHIDCRDEICPPALLKAELEECNRLAGRLGLELKSFVHPGHNIGNLDVLAQEGFTSFRTDYRNVLGYPRKHANGLWEFEQTAEFVLRKGWSIGYHIHRYRTIIQRAMESKTVCVLWFHPSFDPVVVEQILPAVFSFIRKNKEQIWVTTHGKYVDWLERNR</sequence>
<dbReference type="InterPro" id="IPR011330">
    <property type="entry name" value="Glyco_hydro/deAcase_b/a-brl"/>
</dbReference>
<gene>
    <name evidence="1" type="ORF">Dpo_13c00610</name>
</gene>
<keyword evidence="2" id="KW-1185">Reference proteome</keyword>
<dbReference type="AlphaFoldDB" id="S0FRG3"/>
<dbReference type="Proteomes" id="UP000014216">
    <property type="component" value="Unassembled WGS sequence"/>
</dbReference>
<name>S0FRG3_9BACT</name>
<dbReference type="GO" id="GO:0005975">
    <property type="term" value="P:carbohydrate metabolic process"/>
    <property type="evidence" value="ECO:0007669"/>
    <property type="project" value="InterPro"/>
</dbReference>
<evidence type="ECO:0000313" key="1">
    <source>
        <dbReference type="EMBL" id="EMS77663.1"/>
    </source>
</evidence>
<dbReference type="Gene3D" id="3.20.20.370">
    <property type="entry name" value="Glycoside hydrolase/deacetylase"/>
    <property type="match status" value="1"/>
</dbReference>
<reference evidence="1 2" key="1">
    <citation type="journal article" date="2013" name="Genome Announc.">
        <title>Draft Genome Sequence of Desulfotignum phosphitoxidans DSM 13687 Strain FiPS-3.</title>
        <authorList>
            <person name="Poehlein A."/>
            <person name="Daniel R."/>
            <person name="Simeonova D.D."/>
        </authorList>
    </citation>
    <scope>NUCLEOTIDE SEQUENCE [LARGE SCALE GENOMIC DNA]</scope>
    <source>
        <strain evidence="1 2">DSM 13687</strain>
    </source>
</reference>
<protein>
    <submittedName>
        <fullName evidence="1">Putative polysaccharide deacetylase</fullName>
    </submittedName>
</protein>
<dbReference type="EMBL" id="APJX01000013">
    <property type="protein sequence ID" value="EMS77663.1"/>
    <property type="molecule type" value="Genomic_DNA"/>
</dbReference>
<evidence type="ECO:0000313" key="2">
    <source>
        <dbReference type="Proteomes" id="UP000014216"/>
    </source>
</evidence>
<organism evidence="1 2">
    <name type="scientific">Desulfotignum phosphitoxidans DSM 13687</name>
    <dbReference type="NCBI Taxonomy" id="1286635"/>
    <lineage>
        <taxon>Bacteria</taxon>
        <taxon>Pseudomonadati</taxon>
        <taxon>Thermodesulfobacteriota</taxon>
        <taxon>Desulfobacteria</taxon>
        <taxon>Desulfobacterales</taxon>
        <taxon>Desulfobacteraceae</taxon>
        <taxon>Desulfotignum</taxon>
    </lineage>
</organism>